<reference evidence="1 2" key="1">
    <citation type="submission" date="2018-10" db="EMBL/GenBank/DDBJ databases">
        <authorList>
            <person name="Ekblom R."/>
            <person name="Jareborg N."/>
        </authorList>
    </citation>
    <scope>NUCLEOTIDE SEQUENCE [LARGE SCALE GENOMIC DNA]</scope>
    <source>
        <tissue evidence="1">Muscle</tissue>
    </source>
</reference>
<accession>A0A9X9PVE5</accession>
<comment type="caution">
    <text evidence="1">The sequence shown here is derived from an EMBL/GenBank/DDBJ whole genome shotgun (WGS) entry which is preliminary data.</text>
</comment>
<gene>
    <name evidence="1" type="ORF">BN2614_LOCUS3</name>
</gene>
<dbReference type="Proteomes" id="UP000269945">
    <property type="component" value="Unassembled WGS sequence"/>
</dbReference>
<keyword evidence="2" id="KW-1185">Reference proteome</keyword>
<organism evidence="1 2">
    <name type="scientific">Gulo gulo</name>
    <name type="common">Wolverine</name>
    <name type="synonym">Gluton</name>
    <dbReference type="NCBI Taxonomy" id="48420"/>
    <lineage>
        <taxon>Eukaryota</taxon>
        <taxon>Metazoa</taxon>
        <taxon>Chordata</taxon>
        <taxon>Craniata</taxon>
        <taxon>Vertebrata</taxon>
        <taxon>Euteleostomi</taxon>
        <taxon>Mammalia</taxon>
        <taxon>Eutheria</taxon>
        <taxon>Laurasiatheria</taxon>
        <taxon>Carnivora</taxon>
        <taxon>Caniformia</taxon>
        <taxon>Musteloidea</taxon>
        <taxon>Mustelidae</taxon>
        <taxon>Guloninae</taxon>
        <taxon>Gulo</taxon>
    </lineage>
</organism>
<protein>
    <submittedName>
        <fullName evidence="1">Uncharacterized protein</fullName>
    </submittedName>
</protein>
<evidence type="ECO:0000313" key="1">
    <source>
        <dbReference type="EMBL" id="VCW68130.1"/>
    </source>
</evidence>
<dbReference type="EMBL" id="CYRY02003521">
    <property type="protein sequence ID" value="VCW68130.1"/>
    <property type="molecule type" value="Genomic_DNA"/>
</dbReference>
<proteinExistence type="predicted"/>
<name>A0A9X9PVE5_GULGU</name>
<sequence>MITSAYYT</sequence>
<evidence type="ECO:0000313" key="2">
    <source>
        <dbReference type="Proteomes" id="UP000269945"/>
    </source>
</evidence>